<dbReference type="AlphaFoldDB" id="A0AB39KNY0"/>
<evidence type="ECO:0000259" key="1">
    <source>
        <dbReference type="Pfam" id="PF08818"/>
    </source>
</evidence>
<name>A0AB39KNY0_9CAUL</name>
<dbReference type="Pfam" id="PF08818">
    <property type="entry name" value="DUF1801"/>
    <property type="match status" value="1"/>
</dbReference>
<sequence length="124" mass="13733">MSTAIDDYLAKLPADQRQALEDLRRRIHAAVPGLTEVISYGLPGFKLDGVLVWMGAAKAHCAFYPHGLVEEYADRLTGFETSKGAIRFQPDALLPADLVREIVQRRAGEDRERTAARKAGRKKA</sequence>
<dbReference type="Gene3D" id="3.90.1150.200">
    <property type="match status" value="1"/>
</dbReference>
<proteinExistence type="predicted"/>
<dbReference type="SUPFAM" id="SSF159888">
    <property type="entry name" value="YdhG-like"/>
    <property type="match status" value="1"/>
</dbReference>
<feature type="domain" description="YdhG-like" evidence="1">
    <location>
        <begin position="16"/>
        <end position="106"/>
    </location>
</feature>
<dbReference type="RefSeq" id="WP_369057929.1">
    <property type="nucleotide sequence ID" value="NZ_CP158375.1"/>
</dbReference>
<protein>
    <submittedName>
        <fullName evidence="2">DUF1801 domain-containing protein</fullName>
    </submittedName>
</protein>
<gene>
    <name evidence="2" type="ORF">ABOZ73_09560</name>
</gene>
<reference evidence="2" key="1">
    <citation type="submission" date="2024-06" db="EMBL/GenBank/DDBJ databases">
        <title>Caulobacter inopinatus, sp. nov.</title>
        <authorList>
            <person name="Donachie S.P."/>
        </authorList>
    </citation>
    <scope>NUCLEOTIDE SEQUENCE</scope>
    <source>
        <strain evidence="2">73W</strain>
    </source>
</reference>
<evidence type="ECO:0000313" key="2">
    <source>
        <dbReference type="EMBL" id="XDO95076.1"/>
    </source>
</evidence>
<dbReference type="EMBL" id="CP158375">
    <property type="protein sequence ID" value="XDO95076.1"/>
    <property type="molecule type" value="Genomic_DNA"/>
</dbReference>
<accession>A0AB39KNY0</accession>
<dbReference type="InterPro" id="IPR014922">
    <property type="entry name" value="YdhG-like"/>
</dbReference>
<organism evidence="2">
    <name type="scientific">Caulobacter sp. 73W</name>
    <dbReference type="NCBI Taxonomy" id="3161137"/>
    <lineage>
        <taxon>Bacteria</taxon>
        <taxon>Pseudomonadati</taxon>
        <taxon>Pseudomonadota</taxon>
        <taxon>Alphaproteobacteria</taxon>
        <taxon>Caulobacterales</taxon>
        <taxon>Caulobacteraceae</taxon>
        <taxon>Caulobacter</taxon>
    </lineage>
</organism>